<feature type="domain" description="Saposin B-type" evidence="3">
    <location>
        <begin position="27"/>
        <end position="102"/>
    </location>
</feature>
<dbReference type="PROSITE" id="PS50015">
    <property type="entry name" value="SAP_B"/>
    <property type="match status" value="1"/>
</dbReference>
<dbReference type="SMART" id="SM00741">
    <property type="entry name" value="SapB"/>
    <property type="match status" value="1"/>
</dbReference>
<evidence type="ECO:0000259" key="3">
    <source>
        <dbReference type="PROSITE" id="PS50015"/>
    </source>
</evidence>
<keyword evidence="1" id="KW-1015">Disulfide bond</keyword>
<evidence type="ECO:0000313" key="5">
    <source>
        <dbReference type="Proteomes" id="UP000316759"/>
    </source>
</evidence>
<accession>A0A504YUP7</accession>
<dbReference type="InterPro" id="IPR008139">
    <property type="entry name" value="SaposinB_dom"/>
</dbReference>
<dbReference type="Proteomes" id="UP000316759">
    <property type="component" value="Unassembled WGS sequence"/>
</dbReference>
<comment type="caution">
    <text evidence="4">The sequence shown here is derived from an EMBL/GenBank/DDBJ whole genome shotgun (WGS) entry which is preliminary data.</text>
</comment>
<evidence type="ECO:0000256" key="1">
    <source>
        <dbReference type="ARBA" id="ARBA00023157"/>
    </source>
</evidence>
<keyword evidence="5" id="KW-1185">Reference proteome</keyword>
<dbReference type="InterPro" id="IPR011001">
    <property type="entry name" value="Saposin-like"/>
</dbReference>
<keyword evidence="2" id="KW-0732">Signal</keyword>
<proteinExistence type="predicted"/>
<reference evidence="4 5" key="1">
    <citation type="submission" date="2019-04" db="EMBL/GenBank/DDBJ databases">
        <title>Annotation for the trematode Fasciola gigantica.</title>
        <authorList>
            <person name="Choi Y.-J."/>
        </authorList>
    </citation>
    <scope>NUCLEOTIDE SEQUENCE [LARGE SCALE GENOMIC DNA]</scope>
    <source>
        <strain evidence="4">Uganda_cow_1</strain>
    </source>
</reference>
<feature type="chain" id="PRO_5021311852" description="Saposin B-type domain-containing protein" evidence="2">
    <location>
        <begin position="21"/>
        <end position="102"/>
    </location>
</feature>
<dbReference type="EMBL" id="SUNJ01004534">
    <property type="protein sequence ID" value="TPP64335.1"/>
    <property type="molecule type" value="Genomic_DNA"/>
</dbReference>
<sequence>MNPLFVLVLAAVAFAGTDLASEEPNLDFNPCKSCTNTMNLVKRILQNSVVETHIRFLVKYLCKGADSAKDACEKFIQHEVDGAVGYLIQHNATDICHVIRLC</sequence>
<name>A0A504YUP7_FASGI</name>
<gene>
    <name evidence="4" type="ORF">FGIG_01454</name>
</gene>
<dbReference type="SUPFAM" id="SSF47862">
    <property type="entry name" value="Saposin"/>
    <property type="match status" value="1"/>
</dbReference>
<organism evidence="4 5">
    <name type="scientific">Fasciola gigantica</name>
    <name type="common">Giant liver fluke</name>
    <dbReference type="NCBI Taxonomy" id="46835"/>
    <lineage>
        <taxon>Eukaryota</taxon>
        <taxon>Metazoa</taxon>
        <taxon>Spiralia</taxon>
        <taxon>Lophotrochozoa</taxon>
        <taxon>Platyhelminthes</taxon>
        <taxon>Trematoda</taxon>
        <taxon>Digenea</taxon>
        <taxon>Plagiorchiida</taxon>
        <taxon>Echinostomata</taxon>
        <taxon>Echinostomatoidea</taxon>
        <taxon>Fasciolidae</taxon>
        <taxon>Fasciola</taxon>
    </lineage>
</organism>
<protein>
    <recommendedName>
        <fullName evidence="3">Saposin B-type domain-containing protein</fullName>
    </recommendedName>
</protein>
<dbReference type="Gene3D" id="1.10.225.10">
    <property type="entry name" value="Saposin-like"/>
    <property type="match status" value="1"/>
</dbReference>
<evidence type="ECO:0000313" key="4">
    <source>
        <dbReference type="EMBL" id="TPP64335.1"/>
    </source>
</evidence>
<evidence type="ECO:0000256" key="2">
    <source>
        <dbReference type="SAM" id="SignalP"/>
    </source>
</evidence>
<feature type="signal peptide" evidence="2">
    <location>
        <begin position="1"/>
        <end position="20"/>
    </location>
</feature>
<dbReference type="AlphaFoldDB" id="A0A504YUP7"/>